<dbReference type="PANTHER" id="PTHR19136:SF81">
    <property type="entry name" value="MOLYBDENUM COFACTOR GUANYLYLTRANSFERASE"/>
    <property type="match status" value="1"/>
</dbReference>
<accession>A0ABW4X6J1</accession>
<sequence>MDPLPPYTAVVLAGGKAARLGGQAKPQLVVGGRPMLATVLAAVRDADERIVVGPPQPVPPGVVVVREQPPRGGPVAAVRAGLAEVGTEVVVVLAGDLPFVTADLVRRLRESLTGDGVLVVDDSGRDQYLLGAWRTAALRSAVAAATGPTSLRRVLAPLAVRRLRPIVAPGRPPPWLDCDTPADLARARALAPPSEEARPRPPVLPRFQPPTEPG</sequence>
<name>A0ABW4X6J1_9ACTN</name>
<keyword evidence="4" id="KW-0548">Nucleotidyltransferase</keyword>
<keyword evidence="5" id="KW-1185">Reference proteome</keyword>
<keyword evidence="1" id="KW-0808">Transferase</keyword>
<evidence type="ECO:0000313" key="5">
    <source>
        <dbReference type="Proteomes" id="UP001597402"/>
    </source>
</evidence>
<evidence type="ECO:0000256" key="1">
    <source>
        <dbReference type="ARBA" id="ARBA00022679"/>
    </source>
</evidence>
<proteinExistence type="predicted"/>
<evidence type="ECO:0000313" key="4">
    <source>
        <dbReference type="EMBL" id="MFD2090218.1"/>
    </source>
</evidence>
<dbReference type="RefSeq" id="WP_376870821.1">
    <property type="nucleotide sequence ID" value="NZ_JBHUHP010000001.1"/>
</dbReference>
<comment type="caution">
    <text evidence="4">The sequence shown here is derived from an EMBL/GenBank/DDBJ whole genome shotgun (WGS) entry which is preliminary data.</text>
</comment>
<dbReference type="InterPro" id="IPR025877">
    <property type="entry name" value="MobA-like_NTP_Trfase"/>
</dbReference>
<reference evidence="5" key="1">
    <citation type="journal article" date="2019" name="Int. J. Syst. Evol. Microbiol.">
        <title>The Global Catalogue of Microorganisms (GCM) 10K type strain sequencing project: providing services to taxonomists for standard genome sequencing and annotation.</title>
        <authorList>
            <consortium name="The Broad Institute Genomics Platform"/>
            <consortium name="The Broad Institute Genome Sequencing Center for Infectious Disease"/>
            <person name="Wu L."/>
            <person name="Ma J."/>
        </authorList>
    </citation>
    <scope>NUCLEOTIDE SEQUENCE [LARGE SCALE GENOMIC DNA]</scope>
    <source>
        <strain evidence="5">JCM 3338</strain>
    </source>
</reference>
<dbReference type="Proteomes" id="UP001597402">
    <property type="component" value="Unassembled WGS sequence"/>
</dbReference>
<dbReference type="Gene3D" id="3.90.550.10">
    <property type="entry name" value="Spore Coat Polysaccharide Biosynthesis Protein SpsA, Chain A"/>
    <property type="match status" value="1"/>
</dbReference>
<dbReference type="Pfam" id="PF12804">
    <property type="entry name" value="NTP_transf_3"/>
    <property type="match status" value="1"/>
</dbReference>
<feature type="domain" description="MobA-like NTP transferase" evidence="3">
    <location>
        <begin position="9"/>
        <end position="157"/>
    </location>
</feature>
<gene>
    <name evidence="4" type="ORF">ACFSHS_01405</name>
</gene>
<organism evidence="4 5">
    <name type="scientific">Blastococcus deserti</name>
    <dbReference type="NCBI Taxonomy" id="2259033"/>
    <lineage>
        <taxon>Bacteria</taxon>
        <taxon>Bacillati</taxon>
        <taxon>Actinomycetota</taxon>
        <taxon>Actinomycetes</taxon>
        <taxon>Geodermatophilales</taxon>
        <taxon>Geodermatophilaceae</taxon>
        <taxon>Blastococcus</taxon>
    </lineage>
</organism>
<dbReference type="InterPro" id="IPR029044">
    <property type="entry name" value="Nucleotide-diphossugar_trans"/>
</dbReference>
<feature type="region of interest" description="Disordered" evidence="2">
    <location>
        <begin position="189"/>
        <end position="214"/>
    </location>
</feature>
<dbReference type="EMBL" id="JBHUHP010000001">
    <property type="protein sequence ID" value="MFD2090218.1"/>
    <property type="molecule type" value="Genomic_DNA"/>
</dbReference>
<evidence type="ECO:0000259" key="3">
    <source>
        <dbReference type="Pfam" id="PF12804"/>
    </source>
</evidence>
<dbReference type="PANTHER" id="PTHR19136">
    <property type="entry name" value="MOLYBDENUM COFACTOR GUANYLYLTRANSFERASE"/>
    <property type="match status" value="1"/>
</dbReference>
<dbReference type="SUPFAM" id="SSF53448">
    <property type="entry name" value="Nucleotide-diphospho-sugar transferases"/>
    <property type="match status" value="1"/>
</dbReference>
<feature type="compositionally biased region" description="Pro residues" evidence="2">
    <location>
        <begin position="200"/>
        <end position="214"/>
    </location>
</feature>
<protein>
    <submittedName>
        <fullName evidence="4">Molybdenum cofactor guanylyltransferase</fullName>
    </submittedName>
</protein>
<evidence type="ECO:0000256" key="2">
    <source>
        <dbReference type="SAM" id="MobiDB-lite"/>
    </source>
</evidence>
<dbReference type="GO" id="GO:0016779">
    <property type="term" value="F:nucleotidyltransferase activity"/>
    <property type="evidence" value="ECO:0007669"/>
    <property type="project" value="UniProtKB-KW"/>
</dbReference>